<keyword evidence="2" id="KW-1185">Reference proteome</keyword>
<sequence>MAEDPLRECVYQLYYNIIRTTVGVYVPSRLAQCLAVLKLQLIFIAKSTGDDIDFAMSNWGYTCGPNFCAVPANFVEILVYAKTRFGY</sequence>
<organismHost>
    <name type="scientific">Pyrobaculum</name>
    <dbReference type="NCBI Taxonomy" id="2276"/>
</organismHost>
<reference evidence="1 2" key="1">
    <citation type="journal article" date="2004" name="Virology">
        <title>Morphology and genome organisation of the virus PSV of the hyperthermophilic archaeal genera Pyrobaculum and Thermoproteus: A novel virus family, the Globuloviridae.</title>
        <authorList>
            <person name="Haering M."/>
            <person name="Peng X."/>
            <person name="Bruegger K."/>
            <person name="Rachel R."/>
            <person name="Stetter K.O."/>
            <person name="Garrett R.A."/>
            <person name="Prangishvili D."/>
        </authorList>
    </citation>
    <scope>NUCLEOTIDE SEQUENCE [LARGE SCALE GENOMIC DNA]</scope>
    <source>
        <strain evidence="2">Isolate United States/Yellowstone</strain>
    </source>
</reference>
<dbReference type="EMBL" id="AJ635161">
    <property type="protein sequence ID" value="CAG25627.1"/>
    <property type="molecule type" value="Genomic_DNA"/>
</dbReference>
<evidence type="ECO:0000313" key="2">
    <source>
        <dbReference type="Proteomes" id="UP000008777"/>
    </source>
</evidence>
<dbReference type="KEGG" id="vg:4432023"/>
<organism evidence="1 2">
    <name type="scientific">Pyrobaculum spherical virus (isolate United States/Yellowstone)</name>
    <name type="common">PSV</name>
    <dbReference type="NCBI Taxonomy" id="654907"/>
    <lineage>
        <taxon>Viruses</taxon>
        <taxon>Viruses incertae sedis</taxon>
        <taxon>Globuloviridae</taxon>
        <taxon>Alphaglobulovirus</taxon>
        <taxon>Alphaglobulovirus obsidianense</taxon>
    </lineage>
</organism>
<dbReference type="GeneID" id="4432023"/>
<name>Q6ZYJ5_PSVY</name>
<dbReference type="Proteomes" id="UP000008777">
    <property type="component" value="Segment"/>
</dbReference>
<dbReference type="RefSeq" id="YP_015529.1">
    <property type="nucleotide sequence ID" value="NC_005872.1"/>
</dbReference>
<proteinExistence type="predicted"/>
<organismHost>
    <name type="scientific">Thermoproteus tenax</name>
    <dbReference type="NCBI Taxonomy" id="2271"/>
</organismHost>
<accession>Q6ZYJ5</accession>
<evidence type="ECO:0000313" key="1">
    <source>
        <dbReference type="EMBL" id="CAG25627.1"/>
    </source>
</evidence>
<protein>
    <submittedName>
        <fullName evidence="1">Uncharacterized protein</fullName>
    </submittedName>
</protein>